<proteinExistence type="predicted"/>
<comment type="caution">
    <text evidence="3">The sequence shown here is derived from an EMBL/GenBank/DDBJ whole genome shotgun (WGS) entry which is preliminary data.</text>
</comment>
<keyword evidence="1" id="KW-0175">Coiled coil</keyword>
<evidence type="ECO:0000256" key="2">
    <source>
        <dbReference type="SAM" id="MobiDB-lite"/>
    </source>
</evidence>
<reference evidence="3" key="1">
    <citation type="submission" date="2019-05" db="EMBL/GenBank/DDBJ databases">
        <title>The de novo reference genome and transcriptome assemblies of the wild tomato species Solanum chilense.</title>
        <authorList>
            <person name="Stam R."/>
            <person name="Nosenko T."/>
            <person name="Hoerger A.C."/>
            <person name="Stephan W."/>
            <person name="Seidel M.A."/>
            <person name="Kuhn J.M.M."/>
            <person name="Haberer G."/>
            <person name="Tellier A."/>
        </authorList>
    </citation>
    <scope>NUCLEOTIDE SEQUENCE</scope>
    <source>
        <tissue evidence="3">Mature leaves</tissue>
    </source>
</reference>
<accession>A0A6N2BJS2</accession>
<evidence type="ECO:0000313" key="3">
    <source>
        <dbReference type="EMBL" id="TMW92253.1"/>
    </source>
</evidence>
<name>A0A6N2BJS2_SOLCI</name>
<feature type="coiled-coil region" evidence="1">
    <location>
        <begin position="3"/>
        <end position="30"/>
    </location>
</feature>
<sequence length="125" mass="14554">METEDLREKLDLLRLEVQEREAREARIESETTILLDKIMSLDEEMTVEMEEFASMRERMAGLRKKSKSFHRNMIDKLRKMGEKYPVYKQGANSGPNNAYPKATEEDDDEEVVYNPPLLGRLKGGD</sequence>
<feature type="region of interest" description="Disordered" evidence="2">
    <location>
        <begin position="86"/>
        <end position="125"/>
    </location>
</feature>
<dbReference type="AlphaFoldDB" id="A0A6N2BJS2"/>
<organism evidence="3">
    <name type="scientific">Solanum chilense</name>
    <name type="common">Tomato</name>
    <name type="synonym">Lycopersicon chilense</name>
    <dbReference type="NCBI Taxonomy" id="4083"/>
    <lineage>
        <taxon>Eukaryota</taxon>
        <taxon>Viridiplantae</taxon>
        <taxon>Streptophyta</taxon>
        <taxon>Embryophyta</taxon>
        <taxon>Tracheophyta</taxon>
        <taxon>Spermatophyta</taxon>
        <taxon>Magnoliopsida</taxon>
        <taxon>eudicotyledons</taxon>
        <taxon>Gunneridae</taxon>
        <taxon>Pentapetalae</taxon>
        <taxon>asterids</taxon>
        <taxon>lamiids</taxon>
        <taxon>Solanales</taxon>
        <taxon>Solanaceae</taxon>
        <taxon>Solanoideae</taxon>
        <taxon>Solaneae</taxon>
        <taxon>Solanum</taxon>
        <taxon>Solanum subgen. Lycopersicon</taxon>
    </lineage>
</organism>
<dbReference type="EMBL" id="RXGB01003401">
    <property type="protein sequence ID" value="TMW92253.1"/>
    <property type="molecule type" value="Genomic_DNA"/>
</dbReference>
<evidence type="ECO:0000256" key="1">
    <source>
        <dbReference type="SAM" id="Coils"/>
    </source>
</evidence>
<gene>
    <name evidence="3" type="ORF">EJD97_013295</name>
</gene>
<protein>
    <submittedName>
        <fullName evidence="3">Uncharacterized protein</fullName>
    </submittedName>
</protein>